<dbReference type="EMBL" id="CP001140">
    <property type="protein sequence ID" value="ACL11635.1"/>
    <property type="molecule type" value="Genomic_DNA"/>
</dbReference>
<organism evidence="1 2">
    <name type="scientific">Desulfurococcus amylolyticus (strain DSM 18924 / JCM 16383 / VKM B-2413 / 1221n)</name>
    <name type="common">Desulfurococcus kamchatkensis</name>
    <dbReference type="NCBI Taxonomy" id="490899"/>
    <lineage>
        <taxon>Archaea</taxon>
        <taxon>Thermoproteota</taxon>
        <taxon>Thermoprotei</taxon>
        <taxon>Desulfurococcales</taxon>
        <taxon>Desulfurococcaceae</taxon>
        <taxon>Desulfurococcus</taxon>
    </lineage>
</organism>
<accession>B8D6A4</accession>
<reference evidence="1 2" key="1">
    <citation type="journal article" date="2009" name="J. Bacteriol.">
        <title>Complete genome sequence of the anaerobic, protein-degrading hyperthermophilic crenarchaeon Desulfurococcus kamchatkensis.</title>
        <authorList>
            <person name="Ravin N.V."/>
            <person name="Mardanov A.V."/>
            <person name="Beletsky A.V."/>
            <person name="Kublanov I.V."/>
            <person name="Kolganova T.V."/>
            <person name="Lebedinsky A.V."/>
            <person name="Chernyh N.A."/>
            <person name="Bonch-Osmolovskaya E.A."/>
            <person name="Skryabin K.G."/>
        </authorList>
    </citation>
    <scope>NUCLEOTIDE SEQUENCE [LARGE SCALE GENOMIC DNA]</scope>
    <source>
        <strain evidence="2">DSM 18924 / JCM 16383 / VKM B-2413 / 1221n</strain>
    </source>
</reference>
<dbReference type="HOGENOM" id="CLU_135561_2_0_2"/>
<dbReference type="AlphaFoldDB" id="B8D6A4"/>
<dbReference type="InterPro" id="IPR015947">
    <property type="entry name" value="PUA-like_sf"/>
</dbReference>
<proteinExistence type="predicted"/>
<dbReference type="Proteomes" id="UP000006903">
    <property type="component" value="Chromosome"/>
</dbReference>
<dbReference type="Gene3D" id="2.30.130.30">
    <property type="entry name" value="Hypothetical protein"/>
    <property type="match status" value="1"/>
</dbReference>
<evidence type="ECO:0000313" key="2">
    <source>
        <dbReference type="Proteomes" id="UP000006903"/>
    </source>
</evidence>
<dbReference type="KEGG" id="dka:DKAM_1309"/>
<name>B8D6A4_DESA1</name>
<protein>
    <submittedName>
        <fullName evidence="1">Uncharacterized protein</fullName>
    </submittedName>
</protein>
<dbReference type="eggNOG" id="arCOG01734">
    <property type="taxonomic scope" value="Archaea"/>
</dbReference>
<gene>
    <name evidence="1" type="ordered locus">DKAM_1309</name>
</gene>
<evidence type="ECO:0000313" key="1">
    <source>
        <dbReference type="EMBL" id="ACL11635.1"/>
    </source>
</evidence>
<dbReference type="SUPFAM" id="SSF88697">
    <property type="entry name" value="PUA domain-like"/>
    <property type="match status" value="1"/>
</dbReference>
<dbReference type="STRING" id="490899.DKAM_1309"/>
<sequence length="165" mass="18991">MYPYKSREEVSRKMNTFIFSIKPVYAYRIFTGVKKFELRRFLGLYVDEGDRVILYVTGRVKAVMGEFTAGRVIKGHPEYIWKKLRSLGDTGVSGEDYSYISGSKNAMAIEVVNPLMYRQPIKLVVLRRIFPDFNPPMSMRILDPFDPVVKIVFDKARGLSMSNTG</sequence>